<name>A0A485KJ97_9STRA</name>
<gene>
    <name evidence="3" type="primary">Aste57867_8044</name>
    <name evidence="2" type="ORF">As57867_008014</name>
    <name evidence="3" type="ORF">ASTE57867_8044</name>
</gene>
<dbReference type="EMBL" id="VJMH01005069">
    <property type="protein sequence ID" value="KAF0701468.1"/>
    <property type="molecule type" value="Genomic_DNA"/>
</dbReference>
<proteinExistence type="predicted"/>
<reference evidence="2" key="2">
    <citation type="submission" date="2019-06" db="EMBL/GenBank/DDBJ databases">
        <title>Genomics analysis of Aphanomyces spp. identifies a new class of oomycete effector associated with host adaptation.</title>
        <authorList>
            <person name="Gaulin E."/>
        </authorList>
    </citation>
    <scope>NUCLEOTIDE SEQUENCE</scope>
    <source>
        <strain evidence="2">CBS 578.67</strain>
    </source>
</reference>
<feature type="region of interest" description="Disordered" evidence="1">
    <location>
        <begin position="1"/>
        <end position="28"/>
    </location>
</feature>
<evidence type="ECO:0000256" key="1">
    <source>
        <dbReference type="SAM" id="MobiDB-lite"/>
    </source>
</evidence>
<dbReference type="AlphaFoldDB" id="A0A485KJ97"/>
<accession>A0A485KJ97</accession>
<organism evidence="3 4">
    <name type="scientific">Aphanomyces stellatus</name>
    <dbReference type="NCBI Taxonomy" id="120398"/>
    <lineage>
        <taxon>Eukaryota</taxon>
        <taxon>Sar</taxon>
        <taxon>Stramenopiles</taxon>
        <taxon>Oomycota</taxon>
        <taxon>Saprolegniomycetes</taxon>
        <taxon>Saprolegniales</taxon>
        <taxon>Verrucalvaceae</taxon>
        <taxon>Aphanomyces</taxon>
    </lineage>
</organism>
<sequence>MADCPTHHNSIIRENMTPKLQKSRSEVALTQPSVCKSSSVRRLTKVPRTSLLLSTPAKRTVRITRHRPPSWSPWTKPLTTDARHTASSLHRRAILKQLGIAHFAVTPSLRTAFEVPVNDSTTTPVVCSLEVIYVAFGGFYVLVTTHTTGADRGTYSLDGPCAYAQAATAFRDAYTKTTHQEWMDGKDGSDDGRGQSVDDCSWARVFATVVPGTDHPRRLRRGFFMSAQQSATDLVVYNRRRIPV</sequence>
<dbReference type="Proteomes" id="UP000332933">
    <property type="component" value="Unassembled WGS sequence"/>
</dbReference>
<evidence type="ECO:0000313" key="4">
    <source>
        <dbReference type="Proteomes" id="UP000332933"/>
    </source>
</evidence>
<keyword evidence="4" id="KW-1185">Reference proteome</keyword>
<evidence type="ECO:0000313" key="2">
    <source>
        <dbReference type="EMBL" id="KAF0701468.1"/>
    </source>
</evidence>
<reference evidence="3 4" key="1">
    <citation type="submission" date="2019-03" db="EMBL/GenBank/DDBJ databases">
        <authorList>
            <person name="Gaulin E."/>
            <person name="Dumas B."/>
        </authorList>
    </citation>
    <scope>NUCLEOTIDE SEQUENCE [LARGE SCALE GENOMIC DNA]</scope>
    <source>
        <strain evidence="3">CBS 568.67</strain>
    </source>
</reference>
<evidence type="ECO:0000313" key="3">
    <source>
        <dbReference type="EMBL" id="VFT84936.1"/>
    </source>
</evidence>
<protein>
    <submittedName>
        <fullName evidence="3">Aste57867_8044 protein</fullName>
    </submittedName>
</protein>
<dbReference type="EMBL" id="CAADRA010005090">
    <property type="protein sequence ID" value="VFT84936.1"/>
    <property type="molecule type" value="Genomic_DNA"/>
</dbReference>